<dbReference type="EMBL" id="LJCR01001239">
    <property type="protein sequence ID" value="KPV50733.1"/>
    <property type="molecule type" value="Genomic_DNA"/>
</dbReference>
<name>A0A0N8PRS4_9CHLR</name>
<comment type="caution">
    <text evidence="3">The sequence shown here is derived from an EMBL/GenBank/DDBJ whole genome shotgun (WGS) entry which is preliminary data.</text>
</comment>
<evidence type="ECO:0000256" key="1">
    <source>
        <dbReference type="SAM" id="MobiDB-lite"/>
    </source>
</evidence>
<proteinExistence type="predicted"/>
<keyword evidence="4" id="KW-1185">Reference proteome</keyword>
<evidence type="ECO:0000313" key="4">
    <source>
        <dbReference type="Proteomes" id="UP000050509"/>
    </source>
</evidence>
<protein>
    <recommendedName>
        <fullName evidence="5">SH3b domain-containing protein</fullName>
    </recommendedName>
</protein>
<keyword evidence="2" id="KW-0812">Transmembrane</keyword>
<dbReference type="AlphaFoldDB" id="A0A0N8PRS4"/>
<keyword evidence="2" id="KW-0472">Membrane</keyword>
<feature type="transmembrane region" description="Helical" evidence="2">
    <location>
        <begin position="55"/>
        <end position="74"/>
    </location>
</feature>
<evidence type="ECO:0008006" key="5">
    <source>
        <dbReference type="Google" id="ProtNLM"/>
    </source>
</evidence>
<evidence type="ECO:0000256" key="2">
    <source>
        <dbReference type="SAM" id="Phobius"/>
    </source>
</evidence>
<sequence>MDTEEMYRRGIADAEHGEPHPFYYQHYYQYRRAYDNARRSKGLPGGYYEQRRRRLIQGGIVLAFVLVALSAYWYTRTRANAPAVAGQSGPQAEAMNTLPPPSRTPVFATPTVPATPTQLVLQAGGTAQVVNIQGSVLRGRKEPRLKSAPTAAFKQGDKVRVLEGPVEADGFTWWKLEGDSGTGWSAQRAKDGTKWLEPVAAS</sequence>
<evidence type="ECO:0000313" key="3">
    <source>
        <dbReference type="EMBL" id="KPV50733.1"/>
    </source>
</evidence>
<reference evidence="3 4" key="1">
    <citation type="submission" date="2015-09" db="EMBL/GenBank/DDBJ databases">
        <title>Draft genome sequence of Kouleothrix aurantiaca JCM 19913.</title>
        <authorList>
            <person name="Hemp J."/>
        </authorList>
    </citation>
    <scope>NUCLEOTIDE SEQUENCE [LARGE SCALE GENOMIC DNA]</scope>
    <source>
        <strain evidence="3 4">COM-B</strain>
    </source>
</reference>
<organism evidence="3 4">
    <name type="scientific">Kouleothrix aurantiaca</name>
    <dbReference type="NCBI Taxonomy" id="186479"/>
    <lineage>
        <taxon>Bacteria</taxon>
        <taxon>Bacillati</taxon>
        <taxon>Chloroflexota</taxon>
        <taxon>Chloroflexia</taxon>
        <taxon>Chloroflexales</taxon>
        <taxon>Roseiflexineae</taxon>
        <taxon>Roseiflexaceae</taxon>
        <taxon>Kouleothrix</taxon>
    </lineage>
</organism>
<accession>A0A0N8PRS4</accession>
<keyword evidence="2" id="KW-1133">Transmembrane helix</keyword>
<dbReference type="Proteomes" id="UP000050509">
    <property type="component" value="Unassembled WGS sequence"/>
</dbReference>
<feature type="region of interest" description="Disordered" evidence="1">
    <location>
        <begin position="179"/>
        <end position="202"/>
    </location>
</feature>
<gene>
    <name evidence="3" type="ORF">SE17_25200</name>
</gene>